<comment type="subunit">
    <text evidence="11">The system is composed of three essential subunits: KdpA, KdpB and KdpC.</text>
</comment>
<keyword evidence="4 11" id="KW-0812">Transmembrane</keyword>
<keyword evidence="10 11" id="KW-0472">Membrane</keyword>
<protein>
    <recommendedName>
        <fullName evidence="11">Potassium-transporting ATPase KdpC subunit</fullName>
    </recommendedName>
    <alternativeName>
        <fullName evidence="11">ATP phosphohydrolase [potassium-transporting] C chain</fullName>
    </alternativeName>
    <alternativeName>
        <fullName evidence="11">Potassium-binding and translocating subunit C</fullName>
    </alternativeName>
    <alternativeName>
        <fullName evidence="11">Potassium-translocating ATPase C chain</fullName>
    </alternativeName>
</protein>
<comment type="subcellular location">
    <subcellularLocation>
        <location evidence="11">Cell membrane</location>
        <topology evidence="11">Single-pass membrane protein</topology>
    </subcellularLocation>
</comment>
<dbReference type="GO" id="GO:0005886">
    <property type="term" value="C:plasma membrane"/>
    <property type="evidence" value="ECO:0007669"/>
    <property type="project" value="UniProtKB-SubCell"/>
</dbReference>
<dbReference type="PANTHER" id="PTHR30042">
    <property type="entry name" value="POTASSIUM-TRANSPORTING ATPASE C CHAIN"/>
    <property type="match status" value="1"/>
</dbReference>
<evidence type="ECO:0000256" key="6">
    <source>
        <dbReference type="ARBA" id="ARBA00022840"/>
    </source>
</evidence>
<feature type="transmembrane region" description="Helical" evidence="11">
    <location>
        <begin position="12"/>
        <end position="38"/>
    </location>
</feature>
<evidence type="ECO:0000313" key="12">
    <source>
        <dbReference type="EMBL" id="RGD85463.1"/>
    </source>
</evidence>
<keyword evidence="3 11" id="KW-0633">Potassium transport</keyword>
<evidence type="ECO:0000256" key="8">
    <source>
        <dbReference type="ARBA" id="ARBA00022989"/>
    </source>
</evidence>
<evidence type="ECO:0000256" key="1">
    <source>
        <dbReference type="ARBA" id="ARBA00022448"/>
    </source>
</evidence>
<comment type="function">
    <text evidence="11">Part of the high-affinity ATP-driven potassium transport (or Kdp) system, which catalyzes the hydrolysis of ATP coupled with the electrogenic transport of potassium into the cytoplasm. This subunit acts as a catalytic chaperone that increases the ATP-binding affinity of the ATP-hydrolyzing subunit KdpB by the formation of a transient KdpB/KdpC/ATP ternary complex.</text>
</comment>
<name>A0A3E3ED63_9FIRM</name>
<evidence type="ECO:0000256" key="11">
    <source>
        <dbReference type="HAMAP-Rule" id="MF_00276"/>
    </source>
</evidence>
<evidence type="ECO:0000256" key="4">
    <source>
        <dbReference type="ARBA" id="ARBA00022692"/>
    </source>
</evidence>
<dbReference type="PANTHER" id="PTHR30042:SF2">
    <property type="entry name" value="POTASSIUM-TRANSPORTING ATPASE KDPC SUBUNIT"/>
    <property type="match status" value="1"/>
</dbReference>
<evidence type="ECO:0000313" key="13">
    <source>
        <dbReference type="Proteomes" id="UP000261032"/>
    </source>
</evidence>
<keyword evidence="9 11" id="KW-0406">Ion transport</keyword>
<dbReference type="AlphaFoldDB" id="A0A3E3ED63"/>
<evidence type="ECO:0000256" key="7">
    <source>
        <dbReference type="ARBA" id="ARBA00022958"/>
    </source>
</evidence>
<keyword evidence="8 11" id="KW-1133">Transmembrane helix</keyword>
<keyword evidence="1 11" id="KW-0813">Transport</keyword>
<organism evidence="12 13">
    <name type="scientific">Thomasclavelia ramosa</name>
    <dbReference type="NCBI Taxonomy" id="1547"/>
    <lineage>
        <taxon>Bacteria</taxon>
        <taxon>Bacillati</taxon>
        <taxon>Bacillota</taxon>
        <taxon>Erysipelotrichia</taxon>
        <taxon>Erysipelotrichales</taxon>
        <taxon>Coprobacillaceae</taxon>
        <taxon>Thomasclavelia</taxon>
    </lineage>
</organism>
<dbReference type="Proteomes" id="UP000261032">
    <property type="component" value="Unassembled WGS sequence"/>
</dbReference>
<reference evidence="12 13" key="1">
    <citation type="submission" date="2018-08" db="EMBL/GenBank/DDBJ databases">
        <title>A genome reference for cultivated species of the human gut microbiota.</title>
        <authorList>
            <person name="Zou Y."/>
            <person name="Xue W."/>
            <person name="Luo G."/>
        </authorList>
    </citation>
    <scope>NUCLEOTIDE SEQUENCE [LARGE SCALE GENOMIC DNA]</scope>
    <source>
        <strain evidence="12 13">OM06-4</strain>
    </source>
</reference>
<dbReference type="HAMAP" id="MF_00276">
    <property type="entry name" value="KdpC"/>
    <property type="match status" value="1"/>
</dbReference>
<dbReference type="EMBL" id="QUSL01000011">
    <property type="protein sequence ID" value="RGD85463.1"/>
    <property type="molecule type" value="Genomic_DNA"/>
</dbReference>
<evidence type="ECO:0000256" key="5">
    <source>
        <dbReference type="ARBA" id="ARBA00022741"/>
    </source>
</evidence>
<comment type="similarity">
    <text evidence="11">Belongs to the KdpC family.</text>
</comment>
<evidence type="ECO:0000256" key="10">
    <source>
        <dbReference type="ARBA" id="ARBA00023136"/>
    </source>
</evidence>
<dbReference type="RefSeq" id="WP_117581370.1">
    <property type="nucleotide sequence ID" value="NZ_QUSL01000011.1"/>
</dbReference>
<evidence type="ECO:0000256" key="9">
    <source>
        <dbReference type="ARBA" id="ARBA00023065"/>
    </source>
</evidence>
<dbReference type="Pfam" id="PF02669">
    <property type="entry name" value="KdpC"/>
    <property type="match status" value="1"/>
</dbReference>
<comment type="caution">
    <text evidence="12">The sequence shown here is derived from an EMBL/GenBank/DDBJ whole genome shotgun (WGS) entry which is preliminary data.</text>
</comment>
<proteinExistence type="inferred from homology"/>
<keyword evidence="5 11" id="KW-0547">Nucleotide-binding</keyword>
<dbReference type="InterPro" id="IPR003820">
    <property type="entry name" value="KdpC"/>
</dbReference>
<evidence type="ECO:0000256" key="2">
    <source>
        <dbReference type="ARBA" id="ARBA00022475"/>
    </source>
</evidence>
<keyword evidence="7 11" id="KW-0630">Potassium</keyword>
<keyword evidence="2 11" id="KW-1003">Cell membrane</keyword>
<dbReference type="PIRSF" id="PIRSF001296">
    <property type="entry name" value="K_ATPase_KdpC"/>
    <property type="match status" value="1"/>
</dbReference>
<dbReference type="GO" id="GO:0008556">
    <property type="term" value="F:P-type potassium transmembrane transporter activity"/>
    <property type="evidence" value="ECO:0007669"/>
    <property type="project" value="InterPro"/>
</dbReference>
<dbReference type="NCBIfam" id="TIGR00681">
    <property type="entry name" value="kdpC"/>
    <property type="match status" value="1"/>
</dbReference>
<dbReference type="NCBIfam" id="NF001454">
    <property type="entry name" value="PRK00315.1"/>
    <property type="match status" value="1"/>
</dbReference>
<evidence type="ECO:0000256" key="3">
    <source>
        <dbReference type="ARBA" id="ARBA00022538"/>
    </source>
</evidence>
<sequence length="201" mass="21923">MKHLKTSVLPALKIFLIFTVVCGVIYTAAITGFAQIVFPDKANGSIIEVDGKKYGSELLGQQFINDTHMWGRIMIIDGETFANKDGEKTMYGLASNSSPASEDYEKVIAERVAMIEAANPEQKGKQIPVDLVTVSGSGLDPHISLAAAEYQIPRLVRTTGKSEAEIRKIIDKYTDHGFLGYFGETTVNVLKVNLALDGILK</sequence>
<dbReference type="GO" id="GO:0005524">
    <property type="term" value="F:ATP binding"/>
    <property type="evidence" value="ECO:0007669"/>
    <property type="project" value="UniProtKB-UniRule"/>
</dbReference>
<keyword evidence="6 11" id="KW-0067">ATP-binding</keyword>
<gene>
    <name evidence="11 12" type="primary">kdpC</name>
    <name evidence="12" type="ORF">DXB93_08820</name>
</gene>
<accession>A0A3E3ED63</accession>